<proteinExistence type="inferred from homology"/>
<evidence type="ECO:0000256" key="7">
    <source>
        <dbReference type="ARBA" id="ARBA00022989"/>
    </source>
</evidence>
<keyword evidence="7 9" id="KW-1133">Transmembrane helix</keyword>
<evidence type="ECO:0000256" key="4">
    <source>
        <dbReference type="ARBA" id="ARBA00022475"/>
    </source>
</evidence>
<evidence type="ECO:0000256" key="3">
    <source>
        <dbReference type="ARBA" id="ARBA00022448"/>
    </source>
</evidence>
<evidence type="ECO:0000256" key="9">
    <source>
        <dbReference type="RuleBase" id="RU365093"/>
    </source>
</evidence>
<dbReference type="OrthoDB" id="9810980at2"/>
<evidence type="ECO:0000313" key="13">
    <source>
        <dbReference type="EMBL" id="SMX40642.1"/>
    </source>
</evidence>
<keyword evidence="14" id="KW-1185">Reference proteome</keyword>
<keyword evidence="3 9" id="KW-0813">Transport</keyword>
<gene>
    <name evidence="13" type="primary">prsE_2</name>
    <name evidence="13" type="ORF">MAA8898_02203</name>
</gene>
<keyword evidence="6 9" id="KW-0812">Transmembrane</keyword>
<dbReference type="PANTHER" id="PTHR30386">
    <property type="entry name" value="MEMBRANE FUSION SUBUNIT OF EMRAB-TOLC MULTIDRUG EFFLUX PUMP"/>
    <property type="match status" value="1"/>
</dbReference>
<name>A0A238KEV0_9RHOB</name>
<evidence type="ECO:0000256" key="5">
    <source>
        <dbReference type="ARBA" id="ARBA00022519"/>
    </source>
</evidence>
<dbReference type="InterPro" id="IPR000089">
    <property type="entry name" value="Biotin_lipoyl"/>
</dbReference>
<keyword evidence="5 9" id="KW-0997">Cell inner membrane</keyword>
<keyword evidence="4 9" id="KW-1003">Cell membrane</keyword>
<dbReference type="Gene3D" id="2.40.30.170">
    <property type="match status" value="1"/>
</dbReference>
<evidence type="ECO:0000256" key="8">
    <source>
        <dbReference type="ARBA" id="ARBA00023136"/>
    </source>
</evidence>
<organism evidence="13 14">
    <name type="scientific">Maliponia aquimaris</name>
    <dbReference type="NCBI Taxonomy" id="1673631"/>
    <lineage>
        <taxon>Bacteria</taxon>
        <taxon>Pseudomonadati</taxon>
        <taxon>Pseudomonadota</taxon>
        <taxon>Alphaproteobacteria</taxon>
        <taxon>Rhodobacterales</taxon>
        <taxon>Paracoccaceae</taxon>
        <taxon>Maliponia</taxon>
    </lineage>
</organism>
<evidence type="ECO:0000256" key="2">
    <source>
        <dbReference type="ARBA" id="ARBA00009477"/>
    </source>
</evidence>
<dbReference type="PRINTS" id="PR01490">
    <property type="entry name" value="RTXTOXIND"/>
</dbReference>
<dbReference type="InterPro" id="IPR058982">
    <property type="entry name" value="Beta-barrel_AprE"/>
</dbReference>
<dbReference type="NCBIfam" id="TIGR01843">
    <property type="entry name" value="type_I_hlyD"/>
    <property type="match status" value="1"/>
</dbReference>
<protein>
    <recommendedName>
        <fullName evidence="9">Membrane fusion protein (MFP) family protein</fullName>
    </recommendedName>
</protein>
<comment type="similarity">
    <text evidence="2 9">Belongs to the membrane fusion protein (MFP) (TC 8.A.1) family.</text>
</comment>
<dbReference type="RefSeq" id="WP_094021034.1">
    <property type="nucleotide sequence ID" value="NZ_FXYF01000005.1"/>
</dbReference>
<comment type="subcellular location">
    <subcellularLocation>
        <location evidence="1 9">Cell inner membrane</location>
        <topology evidence="1 9">Single-pass membrane protein</topology>
    </subcellularLocation>
</comment>
<accession>A0A238KEV0</accession>
<feature type="domain" description="AprE-like long alpha-helical hairpin" evidence="11">
    <location>
        <begin position="89"/>
        <end position="277"/>
    </location>
</feature>
<evidence type="ECO:0000259" key="12">
    <source>
        <dbReference type="Pfam" id="PF26002"/>
    </source>
</evidence>
<dbReference type="Gene3D" id="2.40.50.100">
    <property type="match status" value="1"/>
</dbReference>
<dbReference type="Pfam" id="PF26002">
    <property type="entry name" value="Beta-barrel_AprE"/>
    <property type="match status" value="1"/>
</dbReference>
<evidence type="ECO:0000259" key="11">
    <source>
        <dbReference type="Pfam" id="PF25994"/>
    </source>
</evidence>
<dbReference type="EMBL" id="FXYF01000005">
    <property type="protein sequence ID" value="SMX40642.1"/>
    <property type="molecule type" value="Genomic_DNA"/>
</dbReference>
<dbReference type="PANTHER" id="PTHR30386:SF17">
    <property type="entry name" value="ALKALINE PROTEASE SECRETION PROTEIN APRE"/>
    <property type="match status" value="1"/>
</dbReference>
<dbReference type="InterPro" id="IPR058781">
    <property type="entry name" value="HH_AprE-like"/>
</dbReference>
<dbReference type="Pfam" id="PF25994">
    <property type="entry name" value="HH_AprE"/>
    <property type="match status" value="1"/>
</dbReference>
<evidence type="ECO:0000256" key="6">
    <source>
        <dbReference type="ARBA" id="ARBA00022692"/>
    </source>
</evidence>
<dbReference type="GO" id="GO:0015031">
    <property type="term" value="P:protein transport"/>
    <property type="evidence" value="ECO:0007669"/>
    <property type="project" value="InterPro"/>
</dbReference>
<feature type="transmembrane region" description="Helical" evidence="9">
    <location>
        <begin position="12"/>
        <end position="30"/>
    </location>
</feature>
<keyword evidence="8 9" id="KW-0472">Membrane</keyword>
<feature type="domain" description="AprE-like beta-barrel" evidence="12">
    <location>
        <begin position="321"/>
        <end position="410"/>
    </location>
</feature>
<dbReference type="AlphaFoldDB" id="A0A238KEV0"/>
<dbReference type="InterPro" id="IPR050739">
    <property type="entry name" value="MFP"/>
</dbReference>
<evidence type="ECO:0000256" key="1">
    <source>
        <dbReference type="ARBA" id="ARBA00004377"/>
    </source>
</evidence>
<evidence type="ECO:0000313" key="14">
    <source>
        <dbReference type="Proteomes" id="UP000207598"/>
    </source>
</evidence>
<dbReference type="Pfam" id="PF00364">
    <property type="entry name" value="Biotin_lipoyl"/>
    <property type="match status" value="1"/>
</dbReference>
<evidence type="ECO:0000259" key="10">
    <source>
        <dbReference type="Pfam" id="PF00364"/>
    </source>
</evidence>
<dbReference type="InterPro" id="IPR010129">
    <property type="entry name" value="T1SS_HlyD"/>
</dbReference>
<dbReference type="Proteomes" id="UP000207598">
    <property type="component" value="Unassembled WGS sequence"/>
</dbReference>
<reference evidence="13 14" key="1">
    <citation type="submission" date="2017-05" db="EMBL/GenBank/DDBJ databases">
        <authorList>
            <person name="Song R."/>
            <person name="Chenine A.L."/>
            <person name="Ruprecht R.M."/>
        </authorList>
    </citation>
    <scope>NUCLEOTIDE SEQUENCE [LARGE SCALE GENOMIC DNA]</scope>
    <source>
        <strain evidence="13 14">CECT 8898</strain>
    </source>
</reference>
<feature type="domain" description="Lipoyl-binding" evidence="10">
    <location>
        <begin position="46"/>
        <end position="83"/>
    </location>
</feature>
<dbReference type="GO" id="GO:0005886">
    <property type="term" value="C:plasma membrane"/>
    <property type="evidence" value="ECO:0007669"/>
    <property type="project" value="UniProtKB-SubCell"/>
</dbReference>
<sequence>MTPEQQFSVRSPMIAGIIGLVILVGGFGGWSATTMISGAIVASGQIQVDRNRQVVQHPDGGVVAEILVEEGDTVTEGEILIKLDPTLLRSELKITEGQLYEIMARRARLQAERDNGDEIVFAEELLARAELDPEVFELVEGQRNLFFARRESVQAEIEQLSKRSDQIADQVIGIEAQQEALGRQLELIREELVGKEELRKQGLVRAPEILALQREEARLAGSVGELTATKAQAEGRITEIDIQILTLRTKRREEAITTLRDLQFRERELAEQRLAIRERLSRMEITAPVDGIVYGLTVFAQRSVVRPADPVMFIIPQDRPLVIAAQVEPIHIDQIYINQEVSLRFSSLDQRETPELFGHLTKISADAFQDQNTGIQYYRVEIVLSEGEAARLPEGTVLIPGMPVEAFIRTADRTPLAYLVKPFTDYFAKAFRES</sequence>